<dbReference type="CDD" id="cd00024">
    <property type="entry name" value="CD_CSD"/>
    <property type="match status" value="1"/>
</dbReference>
<evidence type="ECO:0000259" key="2">
    <source>
        <dbReference type="PROSITE" id="PS50994"/>
    </source>
</evidence>
<sequence length="538" mass="61955">MKSYCVKQRKQTESVPGSEREEVAKNGRLMIKSKCAECGITKVTFSGKKKGGALFDDVGRTSTSLGEMALKGIANMAQQGLAKAVKSDYAKSKFKKTANKYLDQALDSFVNDMSRKISGGSAYNAYDINQVSMYAPEGVFDPTHPLYQGGSFDIHKAIGKLPKPKSGWTLPGHKYTGPYNDLDKQLRFNPKTETMGALPCEKRHQHQTEARFGFGREKKVEVKAEPQGWQEELANELHKPIMRNFPKRRVIVNGIDDTWCSDLVEMQKFAKWNKGYRYLLMVLDIFSKYGWIVPLKNKNGESVAEGFKKIFAEGRKPKRLWTHKGSEYYNTHVKDLLKANGVELYSTENEEKSSVCERWNRTIKTKMWKQFTIQNNTVYLDILPKIVEKYNNTKHRSIGMTPVEASKKKNENAVYLKLYGEELSEMREKPKFAVGDHVRISKYKRKLFDKGYTPNWSEEIFVVDEIQYSKPITYKLKDLLGEEIKGSFYEQEMLKAKQSDLFRIEKVIRKIKGKALVKWSGYPEKFNSWIDESDLQKL</sequence>
<keyword evidence="4" id="KW-1185">Reference proteome</keyword>
<dbReference type="EMBL" id="LSMT01000864">
    <property type="protein sequence ID" value="PFX13960.1"/>
    <property type="molecule type" value="Genomic_DNA"/>
</dbReference>
<organism evidence="3 4">
    <name type="scientific">Stylophora pistillata</name>
    <name type="common">Smooth cauliflower coral</name>
    <dbReference type="NCBI Taxonomy" id="50429"/>
    <lineage>
        <taxon>Eukaryota</taxon>
        <taxon>Metazoa</taxon>
        <taxon>Cnidaria</taxon>
        <taxon>Anthozoa</taxon>
        <taxon>Hexacorallia</taxon>
        <taxon>Scleractinia</taxon>
        <taxon>Astrocoeniina</taxon>
        <taxon>Pocilloporidae</taxon>
        <taxon>Stylophora</taxon>
    </lineage>
</organism>
<gene>
    <name evidence="3" type="primary">F54H12.3</name>
    <name evidence="3" type="ORF">AWC38_SpisGene21922</name>
</gene>
<proteinExistence type="predicted"/>
<dbReference type="InterPro" id="IPR036397">
    <property type="entry name" value="RNaseH_sf"/>
</dbReference>
<dbReference type="InterPro" id="IPR044044">
    <property type="entry name" value="DUF5679"/>
</dbReference>
<dbReference type="PANTHER" id="PTHR46585:SF1">
    <property type="entry name" value="CHROMO DOMAIN-CONTAINING PROTEIN"/>
    <property type="match status" value="1"/>
</dbReference>
<accession>A0A2B4RBT1</accession>
<dbReference type="InterPro" id="IPR012337">
    <property type="entry name" value="RNaseH-like_sf"/>
</dbReference>
<dbReference type="SUPFAM" id="SSF54160">
    <property type="entry name" value="Chromo domain-like"/>
    <property type="match status" value="1"/>
</dbReference>
<protein>
    <submittedName>
        <fullName evidence="3">Uncharacterized transposon-derived protein F54H12.3</fullName>
    </submittedName>
</protein>
<dbReference type="InterPro" id="IPR000953">
    <property type="entry name" value="Chromo/chromo_shadow_dom"/>
</dbReference>
<comment type="caution">
    <text evidence="3">The sequence shown here is derived from an EMBL/GenBank/DDBJ whole genome shotgun (WGS) entry which is preliminary data.</text>
</comment>
<dbReference type="SUPFAM" id="SSF53098">
    <property type="entry name" value="Ribonuclease H-like"/>
    <property type="match status" value="1"/>
</dbReference>
<feature type="domain" description="Integrase catalytic" evidence="2">
    <location>
        <begin position="242"/>
        <end position="410"/>
    </location>
</feature>
<dbReference type="Pfam" id="PF18930">
    <property type="entry name" value="DUF5679"/>
    <property type="match status" value="1"/>
</dbReference>
<name>A0A2B4RBT1_STYPI</name>
<evidence type="ECO:0000259" key="1">
    <source>
        <dbReference type="PROSITE" id="PS50013"/>
    </source>
</evidence>
<evidence type="ECO:0000313" key="3">
    <source>
        <dbReference type="EMBL" id="PFX13960.1"/>
    </source>
</evidence>
<dbReference type="GO" id="GO:0015074">
    <property type="term" value="P:DNA integration"/>
    <property type="evidence" value="ECO:0007669"/>
    <property type="project" value="InterPro"/>
</dbReference>
<dbReference type="InterPro" id="IPR016197">
    <property type="entry name" value="Chromo-like_dom_sf"/>
</dbReference>
<dbReference type="OrthoDB" id="5984733at2759"/>
<dbReference type="Proteomes" id="UP000225706">
    <property type="component" value="Unassembled WGS sequence"/>
</dbReference>
<feature type="domain" description="Chromo" evidence="1">
    <location>
        <begin position="502"/>
        <end position="538"/>
    </location>
</feature>
<dbReference type="Gene3D" id="3.30.420.10">
    <property type="entry name" value="Ribonuclease H-like superfamily/Ribonuclease H"/>
    <property type="match status" value="1"/>
</dbReference>
<reference evidence="4" key="1">
    <citation type="journal article" date="2017" name="bioRxiv">
        <title>Comparative analysis of the genomes of Stylophora pistillata and Acropora digitifera provides evidence for extensive differences between species of corals.</title>
        <authorList>
            <person name="Voolstra C.R."/>
            <person name="Li Y."/>
            <person name="Liew Y.J."/>
            <person name="Baumgarten S."/>
            <person name="Zoccola D."/>
            <person name="Flot J.-F."/>
            <person name="Tambutte S."/>
            <person name="Allemand D."/>
            <person name="Aranda M."/>
        </authorList>
    </citation>
    <scope>NUCLEOTIDE SEQUENCE [LARGE SCALE GENOMIC DNA]</scope>
</reference>
<dbReference type="AlphaFoldDB" id="A0A2B4RBT1"/>
<dbReference type="InterPro" id="IPR001584">
    <property type="entry name" value="Integrase_cat-core"/>
</dbReference>
<dbReference type="PROSITE" id="PS50013">
    <property type="entry name" value="CHROMO_2"/>
    <property type="match status" value="1"/>
</dbReference>
<dbReference type="PANTHER" id="PTHR46585">
    <property type="entry name" value="INTEGRASE CORE DOMAIN CONTAINING PROTEIN"/>
    <property type="match status" value="1"/>
</dbReference>
<dbReference type="Pfam" id="PF00665">
    <property type="entry name" value="rve"/>
    <property type="match status" value="1"/>
</dbReference>
<dbReference type="GO" id="GO:0003676">
    <property type="term" value="F:nucleic acid binding"/>
    <property type="evidence" value="ECO:0007669"/>
    <property type="project" value="InterPro"/>
</dbReference>
<evidence type="ECO:0000313" key="4">
    <source>
        <dbReference type="Proteomes" id="UP000225706"/>
    </source>
</evidence>
<dbReference type="PROSITE" id="PS50994">
    <property type="entry name" value="INTEGRASE"/>
    <property type="match status" value="1"/>
</dbReference>